<evidence type="ECO:0000256" key="5">
    <source>
        <dbReference type="ARBA" id="ARBA00022989"/>
    </source>
</evidence>
<feature type="transmembrane region" description="Helical" evidence="7">
    <location>
        <begin position="289"/>
        <end position="309"/>
    </location>
</feature>
<evidence type="ECO:0000256" key="1">
    <source>
        <dbReference type="ARBA" id="ARBA00004651"/>
    </source>
</evidence>
<evidence type="ECO:0000256" key="4">
    <source>
        <dbReference type="ARBA" id="ARBA00022692"/>
    </source>
</evidence>
<keyword evidence="6 7" id="KW-0472">Membrane</keyword>
<feature type="transmembrane region" description="Helical" evidence="7">
    <location>
        <begin position="433"/>
        <end position="454"/>
    </location>
</feature>
<dbReference type="Proteomes" id="UP000543804">
    <property type="component" value="Unassembled WGS sequence"/>
</dbReference>
<name>A0A848B2W6_9FIRM</name>
<feature type="transmembrane region" description="Helical" evidence="7">
    <location>
        <begin position="487"/>
        <end position="510"/>
    </location>
</feature>
<evidence type="ECO:0000313" key="10">
    <source>
        <dbReference type="Proteomes" id="UP000543804"/>
    </source>
</evidence>
<feature type="domain" description="CstA N-terminal" evidence="8">
    <location>
        <begin position="3"/>
        <end position="351"/>
    </location>
</feature>
<dbReference type="InterPro" id="IPR003706">
    <property type="entry name" value="CstA_N"/>
</dbReference>
<feature type="transmembrane region" description="Helical" evidence="7">
    <location>
        <begin position="225"/>
        <end position="243"/>
    </location>
</feature>
<feature type="transmembrane region" description="Helical" evidence="7">
    <location>
        <begin position="516"/>
        <end position="541"/>
    </location>
</feature>
<feature type="transmembrane region" description="Helical" evidence="7">
    <location>
        <begin position="85"/>
        <end position="108"/>
    </location>
</feature>
<comment type="subcellular location">
    <subcellularLocation>
        <location evidence="1">Cell membrane</location>
        <topology evidence="1">Multi-pass membrane protein</topology>
    </subcellularLocation>
</comment>
<feature type="transmembrane region" description="Helical" evidence="7">
    <location>
        <begin position="460"/>
        <end position="480"/>
    </location>
</feature>
<comment type="caution">
    <text evidence="9">The sequence shown here is derived from an EMBL/GenBank/DDBJ whole genome shotgun (WGS) entry which is preliminary data.</text>
</comment>
<dbReference type="GO" id="GO:0009267">
    <property type="term" value="P:cellular response to starvation"/>
    <property type="evidence" value="ECO:0007669"/>
    <property type="project" value="InterPro"/>
</dbReference>
<feature type="transmembrane region" description="Helical" evidence="7">
    <location>
        <begin position="167"/>
        <end position="187"/>
    </location>
</feature>
<keyword evidence="3" id="KW-1003">Cell membrane</keyword>
<evidence type="ECO:0000256" key="6">
    <source>
        <dbReference type="ARBA" id="ARBA00023136"/>
    </source>
</evidence>
<reference evidence="9 10" key="1">
    <citation type="submission" date="2020-04" db="EMBL/GenBank/DDBJ databases">
        <authorList>
            <person name="Hitch T.C.A."/>
            <person name="Wylensek D."/>
            <person name="Clavel T."/>
        </authorList>
    </citation>
    <scope>NUCLEOTIDE SEQUENCE [LARGE SCALE GENOMIC DNA]</scope>
    <source>
        <strain evidence="9 10">PG-130-P53-12</strain>
    </source>
</reference>
<evidence type="ECO:0000313" key="9">
    <source>
        <dbReference type="EMBL" id="NMD98599.1"/>
    </source>
</evidence>
<feature type="transmembrane region" description="Helical" evidence="7">
    <location>
        <begin position="371"/>
        <end position="399"/>
    </location>
</feature>
<sequence>MSGLMLIGIALVWFAGAYLLYGRWLARTWGIDPHAKTPAVRKNDGEDYAPASRFTVFAHQFSSITGAGPVTGPIIAAMFGWAPALLWILIGGAFFGCVQDFTALYASVKSEGKSMGMLIEQYVGETGRRLFLLFCWLFTLLVIAAFADIIAKTFNGFAAGGTLNTPGAQAATISMLYIVVAMAFGVFISKVKPSGALKFLVAVVLVAGMFAVGMQFPLYFDVTTWRYIVFGYCFIAAVLPMWLLMEPRDYLSSFLLLGMVAGGVIGVLAANPSVNMPAFVGFEVNGKPLFPILFITIACGAVSGFHSLVSSGTSSKAIANERDMLPVGYGAMLCECLLGVVALVIACAAAQNGVMAKGTPFQIFAGGISTFFTQIFGFPAGFSACFITMCVSALGMTTIDSVARIGRMSLQEMLKPSAGEQTSAATRFLMDKYVSTILTLVLAYGLCLAGYMNIWPLFGAANQLLSALVLIALAVFLKVTGRKGWMLYVPMVFMFCVTMTALVMSVYGIVAKLMAGNFVIGVDGLQLVLALALMTLAVLVVKHCGRELVTGKAEGVPATEE</sequence>
<keyword evidence="5 7" id="KW-1133">Transmembrane helix</keyword>
<evidence type="ECO:0000256" key="2">
    <source>
        <dbReference type="ARBA" id="ARBA00007755"/>
    </source>
</evidence>
<gene>
    <name evidence="9" type="ORF">HF878_03755</name>
</gene>
<feature type="transmembrane region" description="Helical" evidence="7">
    <location>
        <begin position="61"/>
        <end position="79"/>
    </location>
</feature>
<dbReference type="InterPro" id="IPR051605">
    <property type="entry name" value="CstA"/>
</dbReference>
<dbReference type="Pfam" id="PF02554">
    <property type="entry name" value="CstA"/>
    <property type="match status" value="1"/>
</dbReference>
<protein>
    <submittedName>
        <fullName evidence="9">Carbon starvation protein A</fullName>
    </submittedName>
</protein>
<dbReference type="RefSeq" id="WP_019542611.1">
    <property type="nucleotide sequence ID" value="NZ_JABAFA010000007.1"/>
</dbReference>
<evidence type="ECO:0000256" key="7">
    <source>
        <dbReference type="SAM" id="Phobius"/>
    </source>
</evidence>
<feature type="transmembrane region" description="Helical" evidence="7">
    <location>
        <begin position="6"/>
        <end position="26"/>
    </location>
</feature>
<evidence type="ECO:0000256" key="3">
    <source>
        <dbReference type="ARBA" id="ARBA00022475"/>
    </source>
</evidence>
<dbReference type="GO" id="GO:0005886">
    <property type="term" value="C:plasma membrane"/>
    <property type="evidence" value="ECO:0007669"/>
    <property type="project" value="UniProtKB-SubCell"/>
</dbReference>
<organism evidence="9 10">
    <name type="scientific">Selenomonas bovis</name>
    <dbReference type="NCBI Taxonomy" id="416586"/>
    <lineage>
        <taxon>Bacteria</taxon>
        <taxon>Bacillati</taxon>
        <taxon>Bacillota</taxon>
        <taxon>Negativicutes</taxon>
        <taxon>Selenomonadales</taxon>
        <taxon>Selenomonadaceae</taxon>
        <taxon>Selenomonas</taxon>
    </lineage>
</organism>
<proteinExistence type="inferred from homology"/>
<dbReference type="PANTHER" id="PTHR30252:SF0">
    <property type="entry name" value="PEPTIDE TRANSPORTER CSTA"/>
    <property type="match status" value="1"/>
</dbReference>
<feature type="transmembrane region" description="Helical" evidence="7">
    <location>
        <begin position="250"/>
        <end position="269"/>
    </location>
</feature>
<dbReference type="EMBL" id="JABAFA010000007">
    <property type="protein sequence ID" value="NMD98599.1"/>
    <property type="molecule type" value="Genomic_DNA"/>
</dbReference>
<keyword evidence="10" id="KW-1185">Reference proteome</keyword>
<comment type="similarity">
    <text evidence="2">Belongs to the peptide transporter carbon starvation (CstA) (TC 2.A.114) family.</text>
</comment>
<dbReference type="PANTHER" id="PTHR30252">
    <property type="entry name" value="INNER MEMBRANE PEPTIDE TRANSPORTER"/>
    <property type="match status" value="1"/>
</dbReference>
<feature type="transmembrane region" description="Helical" evidence="7">
    <location>
        <begin position="129"/>
        <end position="147"/>
    </location>
</feature>
<dbReference type="AlphaFoldDB" id="A0A848B2W6"/>
<evidence type="ECO:0000259" key="8">
    <source>
        <dbReference type="Pfam" id="PF02554"/>
    </source>
</evidence>
<feature type="transmembrane region" description="Helical" evidence="7">
    <location>
        <begin position="199"/>
        <end position="219"/>
    </location>
</feature>
<keyword evidence="4 7" id="KW-0812">Transmembrane</keyword>
<accession>A0A848B2W6</accession>
<feature type="transmembrane region" description="Helical" evidence="7">
    <location>
        <begin position="329"/>
        <end position="351"/>
    </location>
</feature>